<organism evidence="3 4">
    <name type="scientific">Paxillus involutus ATCC 200175</name>
    <dbReference type="NCBI Taxonomy" id="664439"/>
    <lineage>
        <taxon>Eukaryota</taxon>
        <taxon>Fungi</taxon>
        <taxon>Dikarya</taxon>
        <taxon>Basidiomycota</taxon>
        <taxon>Agaricomycotina</taxon>
        <taxon>Agaricomycetes</taxon>
        <taxon>Agaricomycetidae</taxon>
        <taxon>Boletales</taxon>
        <taxon>Paxilineae</taxon>
        <taxon>Paxillaceae</taxon>
        <taxon>Paxillus</taxon>
    </lineage>
</organism>
<dbReference type="AlphaFoldDB" id="A0A0C9T5B2"/>
<protein>
    <submittedName>
        <fullName evidence="3">Uncharacterized protein</fullName>
    </submittedName>
</protein>
<feature type="transmembrane region" description="Helical" evidence="2">
    <location>
        <begin position="59"/>
        <end position="75"/>
    </location>
</feature>
<reference evidence="3 4" key="1">
    <citation type="submission" date="2014-06" db="EMBL/GenBank/DDBJ databases">
        <authorList>
            <consortium name="DOE Joint Genome Institute"/>
            <person name="Kuo A."/>
            <person name="Kohler A."/>
            <person name="Nagy L.G."/>
            <person name="Floudas D."/>
            <person name="Copeland A."/>
            <person name="Barry K.W."/>
            <person name="Cichocki N."/>
            <person name="Veneault-Fourrey C."/>
            <person name="LaButti K."/>
            <person name="Lindquist E.A."/>
            <person name="Lipzen A."/>
            <person name="Lundell T."/>
            <person name="Morin E."/>
            <person name="Murat C."/>
            <person name="Sun H."/>
            <person name="Tunlid A."/>
            <person name="Henrissat B."/>
            <person name="Grigoriev I.V."/>
            <person name="Hibbett D.S."/>
            <person name="Martin F."/>
            <person name="Nordberg H.P."/>
            <person name="Cantor M.N."/>
            <person name="Hua S.X."/>
        </authorList>
    </citation>
    <scope>NUCLEOTIDE SEQUENCE [LARGE SCALE GENOMIC DNA]</scope>
    <source>
        <strain evidence="3 4">ATCC 200175</strain>
    </source>
</reference>
<keyword evidence="2" id="KW-0812">Transmembrane</keyword>
<evidence type="ECO:0000256" key="1">
    <source>
        <dbReference type="SAM" id="MobiDB-lite"/>
    </source>
</evidence>
<gene>
    <name evidence="3" type="ORF">PAXINDRAFT_103327</name>
</gene>
<evidence type="ECO:0000256" key="2">
    <source>
        <dbReference type="SAM" id="Phobius"/>
    </source>
</evidence>
<dbReference type="Proteomes" id="UP000053647">
    <property type="component" value="Unassembled WGS sequence"/>
</dbReference>
<keyword evidence="2" id="KW-0472">Membrane</keyword>
<keyword evidence="4" id="KW-1185">Reference proteome</keyword>
<sequence length="125" mass="14109">MSGFHCLQMIIDQYTRARNNPPLFLSTSALSIVTGWLFPHEAINPQTFTYNSYILPSNHHYYSSFISTMLISWAYKKYKAKKQAKEEQKRVAAGGPGASSSEQPASDGQDENRSRSSLEREQAKS</sequence>
<reference evidence="4" key="2">
    <citation type="submission" date="2015-01" db="EMBL/GenBank/DDBJ databases">
        <title>Evolutionary Origins and Diversification of the Mycorrhizal Mutualists.</title>
        <authorList>
            <consortium name="DOE Joint Genome Institute"/>
            <consortium name="Mycorrhizal Genomics Consortium"/>
            <person name="Kohler A."/>
            <person name="Kuo A."/>
            <person name="Nagy L.G."/>
            <person name="Floudas D."/>
            <person name="Copeland A."/>
            <person name="Barry K.W."/>
            <person name="Cichocki N."/>
            <person name="Veneault-Fourrey C."/>
            <person name="LaButti K."/>
            <person name="Lindquist E.A."/>
            <person name="Lipzen A."/>
            <person name="Lundell T."/>
            <person name="Morin E."/>
            <person name="Murat C."/>
            <person name="Riley R."/>
            <person name="Ohm R."/>
            <person name="Sun H."/>
            <person name="Tunlid A."/>
            <person name="Henrissat B."/>
            <person name="Grigoriev I.V."/>
            <person name="Hibbett D.S."/>
            <person name="Martin F."/>
        </authorList>
    </citation>
    <scope>NUCLEOTIDE SEQUENCE [LARGE SCALE GENOMIC DNA]</scope>
    <source>
        <strain evidence="4">ATCC 200175</strain>
    </source>
</reference>
<feature type="transmembrane region" description="Helical" evidence="2">
    <location>
        <begin position="21"/>
        <end position="39"/>
    </location>
</feature>
<feature type="compositionally biased region" description="Basic and acidic residues" evidence="1">
    <location>
        <begin position="110"/>
        <end position="125"/>
    </location>
</feature>
<feature type="region of interest" description="Disordered" evidence="1">
    <location>
        <begin position="85"/>
        <end position="125"/>
    </location>
</feature>
<dbReference type="EMBL" id="KN820284">
    <property type="protein sequence ID" value="KIJ06523.1"/>
    <property type="molecule type" value="Genomic_DNA"/>
</dbReference>
<accession>A0A0C9T5B2</accession>
<keyword evidence="2" id="KW-1133">Transmembrane helix</keyword>
<evidence type="ECO:0000313" key="4">
    <source>
        <dbReference type="Proteomes" id="UP000053647"/>
    </source>
</evidence>
<name>A0A0C9T5B2_PAXIN</name>
<dbReference type="HOGENOM" id="CLU_1993335_0_0_1"/>
<proteinExistence type="predicted"/>
<evidence type="ECO:0000313" key="3">
    <source>
        <dbReference type="EMBL" id="KIJ06523.1"/>
    </source>
</evidence>